<sequence length="595" mass="69889">MKLDKFQSMAVKKEGKSILVVAPPGSGKTSVILNKVNHCISKEGINYKNIIVITFTKAAAKSMENRYKKNYSDENIPFFGTFHGLFYKILVRIYKNISIINSNTAFFIIKKQLESFNEDISDNKVKEMLNLICLKKSNIELDFSNTSEDIFNRCYEAYEKYKRKNNLLDFNDLQNITYNILKKNKNILNYYKRQFKYILVDEFQDCDITQINFLKLINTNIFCVGDEDQCIYSFRGSSPTYMVNFDKEFADAKKIYLKYNYRSSKSVVDLSKSVIRRNKERNDKDVINHKENLGKTSFFRIANEREQGKDIVKIIVSNKDKNFFKDNAVLYRTNIESRAIIDSFIKSRIPFKVLDSEYNFYNHFICKDLLSYLKLSINICDKESFFNIANKPFRYISKNHLQKISNSKEIIDVFDLLIDNCDIHPFQVKNLMNIRKNIVALNKKTPERAIISILNDLDYKDYIKYYCDRYKQDEEEILSIVEEFKDGALEFENIKDFLSHVYSVEESLKVNSQKDEDCVVLSTIHGVKGMEFKNVFLINAVDDYIPHKNSNNLEEERRIFYVGITRAIDNLYIYSPKFINKISKNTTPFVDDLSV</sequence>
<comment type="caution">
    <text evidence="14">The sequence shown here is derived from an EMBL/GenBank/DDBJ whole genome shotgun (WGS) entry which is preliminary data.</text>
</comment>
<evidence type="ECO:0000259" key="13">
    <source>
        <dbReference type="PROSITE" id="PS51217"/>
    </source>
</evidence>
<dbReference type="Gene3D" id="1.10.10.160">
    <property type="match status" value="1"/>
</dbReference>
<dbReference type="InterPro" id="IPR014017">
    <property type="entry name" value="DNA_helicase_UvrD-like_C"/>
</dbReference>
<keyword evidence="7" id="KW-0413">Isomerase</keyword>
<dbReference type="GO" id="GO:0016787">
    <property type="term" value="F:hydrolase activity"/>
    <property type="evidence" value="ECO:0007669"/>
    <property type="project" value="UniProtKB-KW"/>
</dbReference>
<dbReference type="Pfam" id="PF13361">
    <property type="entry name" value="UvrD_C"/>
    <property type="match status" value="1"/>
</dbReference>
<feature type="domain" description="UvrD-like helicase C-terminal" evidence="13">
    <location>
        <begin position="265"/>
        <end position="529"/>
    </location>
</feature>
<feature type="domain" description="UvrD-like helicase ATP-binding" evidence="12">
    <location>
        <begin position="1"/>
        <end position="264"/>
    </location>
</feature>
<comment type="similarity">
    <text evidence="1">Belongs to the helicase family. UvrD subfamily.</text>
</comment>
<evidence type="ECO:0000256" key="5">
    <source>
        <dbReference type="ARBA" id="ARBA00022840"/>
    </source>
</evidence>
<keyword evidence="15" id="KW-1185">Reference proteome</keyword>
<keyword evidence="3 11" id="KW-0378">Hydrolase</keyword>
<evidence type="ECO:0000256" key="4">
    <source>
        <dbReference type="ARBA" id="ARBA00022806"/>
    </source>
</evidence>
<dbReference type="InterPro" id="IPR014016">
    <property type="entry name" value="UvrD-like_ATP-bd"/>
</dbReference>
<keyword evidence="2 11" id="KW-0547">Nucleotide-binding</keyword>
<dbReference type="Gene3D" id="1.10.486.10">
    <property type="entry name" value="PCRA, domain 4"/>
    <property type="match status" value="1"/>
</dbReference>
<dbReference type="CDD" id="cd17932">
    <property type="entry name" value="DEXQc_UvrD"/>
    <property type="match status" value="1"/>
</dbReference>
<protein>
    <recommendedName>
        <fullName evidence="9">DNA 3'-5' helicase</fullName>
        <ecNumber evidence="9">5.6.2.4</ecNumber>
    </recommendedName>
</protein>
<keyword evidence="4 11" id="KW-0347">Helicase</keyword>
<reference evidence="14 15" key="1">
    <citation type="submission" date="2015-09" db="EMBL/GenBank/DDBJ databases">
        <authorList>
            <consortium name="Pathogen Informatics"/>
        </authorList>
    </citation>
    <scope>NUCLEOTIDE SEQUENCE [LARGE SCALE GENOMIC DNA]</scope>
    <source>
        <strain evidence="14 15">2789STDY5834858</strain>
    </source>
</reference>
<proteinExistence type="inferred from homology"/>
<evidence type="ECO:0000256" key="9">
    <source>
        <dbReference type="ARBA" id="ARBA00034808"/>
    </source>
</evidence>
<evidence type="ECO:0000256" key="11">
    <source>
        <dbReference type="PROSITE-ProRule" id="PRU00560"/>
    </source>
</evidence>
<dbReference type="EC" id="5.6.2.4" evidence="9"/>
<dbReference type="PROSITE" id="PS51217">
    <property type="entry name" value="UVRD_HELICASE_CTER"/>
    <property type="match status" value="1"/>
</dbReference>
<evidence type="ECO:0000256" key="10">
    <source>
        <dbReference type="ARBA" id="ARBA00048988"/>
    </source>
</evidence>
<keyword evidence="5 11" id="KW-0067">ATP-binding</keyword>
<dbReference type="PANTHER" id="PTHR11070">
    <property type="entry name" value="UVRD / RECB / PCRA DNA HELICASE FAMILY MEMBER"/>
    <property type="match status" value="1"/>
</dbReference>
<evidence type="ECO:0000256" key="6">
    <source>
        <dbReference type="ARBA" id="ARBA00023125"/>
    </source>
</evidence>
<evidence type="ECO:0000256" key="7">
    <source>
        <dbReference type="ARBA" id="ARBA00023235"/>
    </source>
</evidence>
<dbReference type="EMBL" id="CYZR01000001">
    <property type="protein sequence ID" value="CUN45159.1"/>
    <property type="molecule type" value="Genomic_DNA"/>
</dbReference>
<dbReference type="RefSeq" id="WP_055257079.1">
    <property type="nucleotide sequence ID" value="NZ_CABIXL010000001.1"/>
</dbReference>
<keyword evidence="6" id="KW-0238">DNA-binding</keyword>
<comment type="catalytic activity">
    <reaction evidence="8">
        <text>Couples ATP hydrolysis with the unwinding of duplex DNA by translocating in the 3'-5' direction.</text>
        <dbReference type="EC" id="5.6.2.4"/>
    </reaction>
</comment>
<dbReference type="InterPro" id="IPR027417">
    <property type="entry name" value="P-loop_NTPase"/>
</dbReference>
<dbReference type="InterPro" id="IPR013986">
    <property type="entry name" value="DExx_box_DNA_helicase_dom_sf"/>
</dbReference>
<dbReference type="Pfam" id="PF00580">
    <property type="entry name" value="UvrD-helicase"/>
    <property type="match status" value="1"/>
</dbReference>
<dbReference type="PROSITE" id="PS51198">
    <property type="entry name" value="UVRD_HELICASE_ATP_BIND"/>
    <property type="match status" value="1"/>
</dbReference>
<evidence type="ECO:0000313" key="15">
    <source>
        <dbReference type="Proteomes" id="UP000095488"/>
    </source>
</evidence>
<accession>A0ABM9UL61</accession>
<comment type="catalytic activity">
    <reaction evidence="10">
        <text>ATP + H2O = ADP + phosphate + H(+)</text>
        <dbReference type="Rhea" id="RHEA:13065"/>
        <dbReference type="ChEBI" id="CHEBI:15377"/>
        <dbReference type="ChEBI" id="CHEBI:15378"/>
        <dbReference type="ChEBI" id="CHEBI:30616"/>
        <dbReference type="ChEBI" id="CHEBI:43474"/>
        <dbReference type="ChEBI" id="CHEBI:456216"/>
        <dbReference type="EC" id="5.6.2.4"/>
    </reaction>
</comment>
<feature type="binding site" evidence="11">
    <location>
        <begin position="22"/>
        <end position="29"/>
    </location>
    <ligand>
        <name>ATP</name>
        <dbReference type="ChEBI" id="CHEBI:30616"/>
    </ligand>
</feature>
<evidence type="ECO:0000256" key="1">
    <source>
        <dbReference type="ARBA" id="ARBA00009922"/>
    </source>
</evidence>
<dbReference type="Gene3D" id="3.40.50.300">
    <property type="entry name" value="P-loop containing nucleotide triphosphate hydrolases"/>
    <property type="match status" value="2"/>
</dbReference>
<evidence type="ECO:0000256" key="3">
    <source>
        <dbReference type="ARBA" id="ARBA00022801"/>
    </source>
</evidence>
<dbReference type="InterPro" id="IPR000212">
    <property type="entry name" value="DNA_helicase_UvrD/REP"/>
</dbReference>
<dbReference type="GO" id="GO:0003678">
    <property type="term" value="F:DNA helicase activity"/>
    <property type="evidence" value="ECO:0007669"/>
    <property type="project" value="UniProtKB-EC"/>
</dbReference>
<evidence type="ECO:0000259" key="12">
    <source>
        <dbReference type="PROSITE" id="PS51198"/>
    </source>
</evidence>
<dbReference type="Proteomes" id="UP000095488">
    <property type="component" value="Unassembled WGS sequence"/>
</dbReference>
<dbReference type="PANTHER" id="PTHR11070:SF2">
    <property type="entry name" value="ATP-DEPENDENT DNA HELICASE SRS2"/>
    <property type="match status" value="1"/>
</dbReference>
<dbReference type="SUPFAM" id="SSF52540">
    <property type="entry name" value="P-loop containing nucleoside triphosphate hydrolases"/>
    <property type="match status" value="1"/>
</dbReference>
<evidence type="ECO:0000256" key="8">
    <source>
        <dbReference type="ARBA" id="ARBA00034617"/>
    </source>
</evidence>
<evidence type="ECO:0000313" key="14">
    <source>
        <dbReference type="EMBL" id="CUN45159.1"/>
    </source>
</evidence>
<evidence type="ECO:0000256" key="2">
    <source>
        <dbReference type="ARBA" id="ARBA00022741"/>
    </source>
</evidence>
<gene>
    <name evidence="14" type="primary">yjcD</name>
    <name evidence="14" type="ORF">ERS852473_00177</name>
</gene>
<name>A0ABM9UL61_SARVE</name>
<organism evidence="14 15">
    <name type="scientific">Sarcina ventriculi</name>
    <name type="common">Clostridium ventriculi</name>
    <dbReference type="NCBI Taxonomy" id="1267"/>
    <lineage>
        <taxon>Bacteria</taxon>
        <taxon>Bacillati</taxon>
        <taxon>Bacillota</taxon>
        <taxon>Clostridia</taxon>
        <taxon>Eubacteriales</taxon>
        <taxon>Clostridiaceae</taxon>
        <taxon>Sarcina</taxon>
    </lineage>
</organism>